<evidence type="ECO:0000313" key="13">
    <source>
        <dbReference type="Proteomes" id="UP000321306"/>
    </source>
</evidence>
<feature type="domain" description="Histidine kinase" evidence="9">
    <location>
        <begin position="869"/>
        <end position="1085"/>
    </location>
</feature>
<dbReference type="CDD" id="cd00130">
    <property type="entry name" value="PAS"/>
    <property type="match status" value="2"/>
</dbReference>
<evidence type="ECO:0000256" key="8">
    <source>
        <dbReference type="SAM" id="Coils"/>
    </source>
</evidence>
<evidence type="ECO:0000259" key="9">
    <source>
        <dbReference type="PROSITE" id="PS50109"/>
    </source>
</evidence>
<dbReference type="SMART" id="SM00388">
    <property type="entry name" value="HisKA"/>
    <property type="match status" value="1"/>
</dbReference>
<dbReference type="InterPro" id="IPR004358">
    <property type="entry name" value="Sig_transdc_His_kin-like_C"/>
</dbReference>
<dbReference type="Pfam" id="PF08447">
    <property type="entry name" value="PAS_3"/>
    <property type="match status" value="2"/>
</dbReference>
<dbReference type="SUPFAM" id="SSF55781">
    <property type="entry name" value="GAF domain-like"/>
    <property type="match status" value="2"/>
</dbReference>
<dbReference type="InterPro" id="IPR005467">
    <property type="entry name" value="His_kinase_dom"/>
</dbReference>
<feature type="domain" description="PAC" evidence="11">
    <location>
        <begin position="540"/>
        <end position="592"/>
    </location>
</feature>
<dbReference type="CDD" id="cd00082">
    <property type="entry name" value="HisKA"/>
    <property type="match status" value="1"/>
</dbReference>
<dbReference type="PRINTS" id="PR00344">
    <property type="entry name" value="BCTRLSENSOR"/>
</dbReference>
<dbReference type="FunFam" id="3.30.565.10:FF:000006">
    <property type="entry name" value="Sensor histidine kinase WalK"/>
    <property type="match status" value="1"/>
</dbReference>
<keyword evidence="3" id="KW-0597">Phosphoprotein</keyword>
<feature type="coiled-coil region" evidence="8">
    <location>
        <begin position="842"/>
        <end position="869"/>
    </location>
</feature>
<dbReference type="EC" id="2.7.13.3" evidence="2"/>
<dbReference type="EMBL" id="BJXB01000006">
    <property type="protein sequence ID" value="GEM45999.1"/>
    <property type="molecule type" value="Genomic_DNA"/>
</dbReference>
<dbReference type="InterPro" id="IPR000014">
    <property type="entry name" value="PAS"/>
</dbReference>
<dbReference type="SMART" id="SM00387">
    <property type="entry name" value="HATPase_c"/>
    <property type="match status" value="1"/>
</dbReference>
<dbReference type="SUPFAM" id="SSF55874">
    <property type="entry name" value="ATPase domain of HSP90 chaperone/DNA topoisomerase II/histidine kinase"/>
    <property type="match status" value="1"/>
</dbReference>
<keyword evidence="7" id="KW-0472">Membrane</keyword>
<evidence type="ECO:0000259" key="10">
    <source>
        <dbReference type="PROSITE" id="PS50112"/>
    </source>
</evidence>
<dbReference type="FunFam" id="1.10.287.130:FF:000001">
    <property type="entry name" value="Two-component sensor histidine kinase"/>
    <property type="match status" value="1"/>
</dbReference>
<dbReference type="InterPro" id="IPR000700">
    <property type="entry name" value="PAS-assoc_C"/>
</dbReference>
<dbReference type="InterPro" id="IPR003594">
    <property type="entry name" value="HATPase_dom"/>
</dbReference>
<dbReference type="FunFam" id="3.30.450.20:FF:000099">
    <property type="entry name" value="Sensory box sensor histidine kinase"/>
    <property type="match status" value="1"/>
</dbReference>
<evidence type="ECO:0000256" key="6">
    <source>
        <dbReference type="ARBA" id="ARBA00023012"/>
    </source>
</evidence>
<gene>
    <name evidence="12" type="ORF">DC3_16340</name>
</gene>
<evidence type="ECO:0000256" key="2">
    <source>
        <dbReference type="ARBA" id="ARBA00012438"/>
    </source>
</evidence>
<feature type="domain" description="PAS" evidence="10">
    <location>
        <begin position="726"/>
        <end position="796"/>
    </location>
</feature>
<reference evidence="12 13" key="1">
    <citation type="submission" date="2019-07" db="EMBL/GenBank/DDBJ databases">
        <title>Whole genome shotgun sequence of Deinococcus cellulosilyticus NBRC 106333.</title>
        <authorList>
            <person name="Hosoyama A."/>
            <person name="Uohara A."/>
            <person name="Ohji S."/>
            <person name="Ichikawa N."/>
        </authorList>
    </citation>
    <scope>NUCLEOTIDE SEQUENCE [LARGE SCALE GENOMIC DNA]</scope>
    <source>
        <strain evidence="12 13">NBRC 106333</strain>
    </source>
</reference>
<dbReference type="Gene3D" id="3.30.450.20">
    <property type="entry name" value="PAS domain"/>
    <property type="match status" value="3"/>
</dbReference>
<keyword evidence="5" id="KW-0418">Kinase</keyword>
<dbReference type="SMART" id="SM00065">
    <property type="entry name" value="GAF"/>
    <property type="match status" value="2"/>
</dbReference>
<dbReference type="SMART" id="SM00091">
    <property type="entry name" value="PAS"/>
    <property type="match status" value="3"/>
</dbReference>
<dbReference type="Pfam" id="PF00512">
    <property type="entry name" value="HisKA"/>
    <property type="match status" value="1"/>
</dbReference>
<dbReference type="Gene3D" id="3.30.565.10">
    <property type="entry name" value="Histidine kinase-like ATPase, C-terminal domain"/>
    <property type="match status" value="1"/>
</dbReference>
<dbReference type="InterPro" id="IPR013656">
    <property type="entry name" value="PAS_4"/>
</dbReference>
<dbReference type="PROSITE" id="PS50112">
    <property type="entry name" value="PAS"/>
    <property type="match status" value="2"/>
</dbReference>
<keyword evidence="4" id="KW-0808">Transferase</keyword>
<dbReference type="PROSITE" id="PS50109">
    <property type="entry name" value="HIS_KIN"/>
    <property type="match status" value="1"/>
</dbReference>
<feature type="domain" description="PAC" evidence="11">
    <location>
        <begin position="799"/>
        <end position="851"/>
    </location>
</feature>
<evidence type="ECO:0000259" key="11">
    <source>
        <dbReference type="PROSITE" id="PS50113"/>
    </source>
</evidence>
<comment type="caution">
    <text evidence="12">The sequence shown here is derived from an EMBL/GenBank/DDBJ whole genome shotgun (WGS) entry which is preliminary data.</text>
</comment>
<dbReference type="AlphaFoldDB" id="A0A511MZL8"/>
<dbReference type="InterPro" id="IPR013655">
    <property type="entry name" value="PAS_fold_3"/>
</dbReference>
<name>A0A511MZL8_DEIC1</name>
<dbReference type="GO" id="GO:0000155">
    <property type="term" value="F:phosphorelay sensor kinase activity"/>
    <property type="evidence" value="ECO:0007669"/>
    <property type="project" value="InterPro"/>
</dbReference>
<dbReference type="InterPro" id="IPR029016">
    <property type="entry name" value="GAF-like_dom_sf"/>
</dbReference>
<dbReference type="InterPro" id="IPR052162">
    <property type="entry name" value="Sensor_kinase/Photoreceptor"/>
</dbReference>
<dbReference type="NCBIfam" id="TIGR00229">
    <property type="entry name" value="sensory_box"/>
    <property type="match status" value="3"/>
</dbReference>
<comment type="catalytic activity">
    <reaction evidence="1">
        <text>ATP + protein L-histidine = ADP + protein N-phospho-L-histidine.</text>
        <dbReference type="EC" id="2.7.13.3"/>
    </reaction>
</comment>
<dbReference type="Pfam" id="PF02518">
    <property type="entry name" value="HATPase_c"/>
    <property type="match status" value="1"/>
</dbReference>
<dbReference type="SUPFAM" id="SSF55785">
    <property type="entry name" value="PYP-like sensor domain (PAS domain)"/>
    <property type="match status" value="3"/>
</dbReference>
<dbReference type="InterPro" id="IPR003661">
    <property type="entry name" value="HisK_dim/P_dom"/>
</dbReference>
<dbReference type="InterPro" id="IPR036890">
    <property type="entry name" value="HATPase_C_sf"/>
</dbReference>
<keyword evidence="6" id="KW-0902">Two-component regulatory system</keyword>
<dbReference type="OrthoDB" id="475707at2"/>
<evidence type="ECO:0000256" key="1">
    <source>
        <dbReference type="ARBA" id="ARBA00000085"/>
    </source>
</evidence>
<dbReference type="Proteomes" id="UP000321306">
    <property type="component" value="Unassembled WGS sequence"/>
</dbReference>
<dbReference type="RefSeq" id="WP_146883805.1">
    <property type="nucleotide sequence ID" value="NZ_BJXB01000006.1"/>
</dbReference>
<proteinExistence type="predicted"/>
<evidence type="ECO:0000256" key="4">
    <source>
        <dbReference type="ARBA" id="ARBA00022679"/>
    </source>
</evidence>
<dbReference type="PROSITE" id="PS50113">
    <property type="entry name" value="PAC"/>
    <property type="match status" value="3"/>
</dbReference>
<keyword evidence="13" id="KW-1185">Reference proteome</keyword>
<dbReference type="Gene3D" id="1.10.287.130">
    <property type="match status" value="1"/>
</dbReference>
<keyword evidence="8" id="KW-0175">Coiled coil</keyword>
<dbReference type="Pfam" id="PF13185">
    <property type="entry name" value="GAF_2"/>
    <property type="match status" value="1"/>
</dbReference>
<evidence type="ECO:0000313" key="12">
    <source>
        <dbReference type="EMBL" id="GEM45999.1"/>
    </source>
</evidence>
<dbReference type="InterPro" id="IPR035965">
    <property type="entry name" value="PAS-like_dom_sf"/>
</dbReference>
<protein>
    <recommendedName>
        <fullName evidence="2">histidine kinase</fullName>
        <ecNumber evidence="2">2.7.13.3</ecNumber>
    </recommendedName>
</protein>
<dbReference type="PANTHER" id="PTHR43304:SF1">
    <property type="entry name" value="PAC DOMAIN-CONTAINING PROTEIN"/>
    <property type="match status" value="1"/>
</dbReference>
<dbReference type="InterPro" id="IPR001610">
    <property type="entry name" value="PAC"/>
</dbReference>
<evidence type="ECO:0000256" key="3">
    <source>
        <dbReference type="ARBA" id="ARBA00022553"/>
    </source>
</evidence>
<evidence type="ECO:0000256" key="5">
    <source>
        <dbReference type="ARBA" id="ARBA00022777"/>
    </source>
</evidence>
<dbReference type="SMART" id="SM00086">
    <property type="entry name" value="PAC"/>
    <property type="match status" value="3"/>
</dbReference>
<dbReference type="PANTHER" id="PTHR43304">
    <property type="entry name" value="PHYTOCHROME-LIKE PROTEIN CPH1"/>
    <property type="match status" value="1"/>
</dbReference>
<dbReference type="InterPro" id="IPR036097">
    <property type="entry name" value="HisK_dim/P_sf"/>
</dbReference>
<accession>A0A511MZL8</accession>
<dbReference type="Gene3D" id="3.30.450.40">
    <property type="match status" value="2"/>
</dbReference>
<dbReference type="Pfam" id="PF08448">
    <property type="entry name" value="PAS_4"/>
    <property type="match status" value="1"/>
</dbReference>
<feature type="domain" description="PAS" evidence="10">
    <location>
        <begin position="593"/>
        <end position="667"/>
    </location>
</feature>
<organism evidence="12 13">
    <name type="scientific">Deinococcus cellulosilyticus (strain DSM 18568 / NBRC 106333 / KACC 11606 / 5516J-15)</name>
    <dbReference type="NCBI Taxonomy" id="1223518"/>
    <lineage>
        <taxon>Bacteria</taxon>
        <taxon>Thermotogati</taxon>
        <taxon>Deinococcota</taxon>
        <taxon>Deinococci</taxon>
        <taxon>Deinococcales</taxon>
        <taxon>Deinococcaceae</taxon>
        <taxon>Deinococcus</taxon>
    </lineage>
</organism>
<dbReference type="SUPFAM" id="SSF47384">
    <property type="entry name" value="Homodimeric domain of signal transducing histidine kinase"/>
    <property type="match status" value="1"/>
</dbReference>
<dbReference type="InterPro" id="IPR003018">
    <property type="entry name" value="GAF"/>
</dbReference>
<feature type="domain" description="PAC" evidence="11">
    <location>
        <begin position="672"/>
        <end position="725"/>
    </location>
</feature>
<sequence>MTLDGLQAYSSPITQTLNFLPHPAWVREDTGEERFNPVWTQWFGGPPETENWTTVLAAQDQYRVQDLQERALRTGQGFQSRVKIKTLTGGRTVQVSFAPLQGMSGCWLGLLVELAEISPASEELQQFEATLHALRVSLANSLRREDVVKAILRQMQLAFQADGCILWLKENETTFQNCDPASEEVLPEWRKQMAATGNLMLLTGDAQREFTMGEPSALEHLQDVTLTVPLMIDDQLMGVLDLQFQAGPHLMPEQHEALIMHAEYLAIVLRRVQLFEAEKHARQSSEQALKQSQILQRVTSDLFRAETADDMAKVVLEHTFKPMGIQDAALFLTDPAEQEISLVSWQGMGAAVALMGKTCPLTAHVPAAHVAYNRTPLYLSTPEDAQHIFPNTMKLPAHTQMAAKAYLPLVINERTLGVLFVGFTDRVFFEEEHRLLLENLAGQVAQAVERSHYRTKEKQLIKEREETIARLNAILDNAPIGIGVFDQEKRFETVNPRLAEYHQIPVEDHLGQTLGDLYPGTSGHLMAAQEHVLRSGMPVLNIEATTANVTGQVQSHLISYFPVKTRDGRVLGVGTTQQNITERKQVEEALRSSEHFLKHINDTVPALVYVFSLEENRITHINPGFTQVTGLTMRDLQQKNAAQLAEMIHPEDRTPMMVQAEKVLRLKDGEVLSMEYRNVHQDGRWRWLHSTQTVFSRHADGSPAMLLGAALDITERKEAEMALRESEKRFQLVANQAPVMIWMGNDEYGATFFNTSWLSFRGRTLEQELGVGWLEGLHPEDAERCETVFREAHEQGTEFQMEYRLKRFDGTWRWVVDRGIPRFTETGEFRGFIGACIDIHDRKMAETVLQESEKRLRELMEAQKRFVADAAHELRTPLTAIQGNLDILIRYQHIPEVEKKEIIGDVQREATRLGRLVHDMLQLARGDSGATMREDEIDLGRMVLETWRETERVYSSHCFVLHEVQPVRLLGDHDRLKQVVLILLENALKYTPAGGEVHLNLENQQSHALLTVQDTGMGISAEDLPRVFERFYRADKSRHRAEDPGGTGLGLPIARWVVEAHQGRIWLESELDRGTTVHVQLPIKLEESS</sequence>
<evidence type="ECO:0000256" key="7">
    <source>
        <dbReference type="ARBA" id="ARBA00023136"/>
    </source>
</evidence>
<dbReference type="CDD" id="cd00075">
    <property type="entry name" value="HATPase"/>
    <property type="match status" value="1"/>
</dbReference>